<dbReference type="InterPro" id="IPR000297">
    <property type="entry name" value="PPIase_PpiC"/>
</dbReference>
<dbReference type="STRING" id="1850246.LPB138_02175"/>
<gene>
    <name evidence="3" type="ORF">LPB138_02175</name>
</gene>
<keyword evidence="1" id="KW-0413">Isomerase</keyword>
<keyword evidence="4" id="KW-1185">Reference proteome</keyword>
<evidence type="ECO:0000313" key="3">
    <source>
        <dbReference type="EMBL" id="AOW19556.1"/>
    </source>
</evidence>
<dbReference type="PROSITE" id="PS50198">
    <property type="entry name" value="PPIC_PPIASE_2"/>
    <property type="match status" value="2"/>
</dbReference>
<feature type="domain" description="PpiC" evidence="2">
    <location>
        <begin position="121"/>
        <end position="223"/>
    </location>
</feature>
<dbReference type="InterPro" id="IPR050245">
    <property type="entry name" value="PrsA_foldase"/>
</dbReference>
<name>A0A1D8P4R8_9FLAO</name>
<dbReference type="GO" id="GO:0003755">
    <property type="term" value="F:peptidyl-prolyl cis-trans isomerase activity"/>
    <property type="evidence" value="ECO:0007669"/>
    <property type="project" value="UniProtKB-KW"/>
</dbReference>
<dbReference type="Pfam" id="PF13616">
    <property type="entry name" value="Rotamase_3"/>
    <property type="match status" value="1"/>
</dbReference>
<dbReference type="SUPFAM" id="SSF54534">
    <property type="entry name" value="FKBP-like"/>
    <property type="match status" value="2"/>
</dbReference>
<evidence type="ECO:0000259" key="2">
    <source>
        <dbReference type="PROSITE" id="PS50198"/>
    </source>
</evidence>
<dbReference type="OrthoDB" id="14196at2"/>
<dbReference type="Proteomes" id="UP000176050">
    <property type="component" value="Chromosome"/>
</dbReference>
<sequence>MTFKNTLVLFISLSFFGVYAQLEEKPLFTIDNQPILVSEFLRVYNKNLDIVTDENQKDINNYLDLFINYKLKIKQAHDLGFDTLSSYKTELLGYKKQLMEPYLKDDSVIEKLVQEAYSRSLYEINASHILVMVKPSATPADTIQAYEKIVEARNLILAGNKFNDVATKYSEDPSVQRNLGDLGYFSAFSMVFPFEDAAYTTVVNEISKPFRTRFGYHILKVHDKRKTRGEVEASHIMVKGDTDDSFSKINEIYNQLLDGKDFANLAKTQSEDVYSAKKNGSLGRFGAGKMVKEFEQTVFSLKNIGDISQPFKTAYGWHIVKLDNVFPMPSFEEVKKNLTEKVKRGDKAKSMSNSIVFKLLDEYNIIIRDKALKPFKKEGGNEKRNKFSKTLMSIQDKEISQKKLFDYLDGRQLTNDLLKSFKEKEVLDYYKNDLELNNKEFIYSYKEYEEGLLLFELLQNRIWDKSKDSLGIENYFKNHKKEFVSTKSIEGVVATCTNKETALIVKEQLSKNTSLDEIKKLTNIDDQINVLFKSGLIEYNKETIPSEYNFKNGVSDIYEFNNSFIVIKTDSVIPSKQLELKEVKGRVVNKYQEYLEEQWIDELRSTYTIDIDSEVLKSVLEKY</sequence>
<evidence type="ECO:0000256" key="1">
    <source>
        <dbReference type="PROSITE-ProRule" id="PRU00278"/>
    </source>
</evidence>
<reference evidence="3 4" key="1">
    <citation type="submission" date="2016-10" db="EMBL/GenBank/DDBJ databases">
        <title>Lutibacter sp. LPB0138, isolated from marine gastropod.</title>
        <authorList>
            <person name="Kim E."/>
            <person name="Yi H."/>
        </authorList>
    </citation>
    <scope>NUCLEOTIDE SEQUENCE [LARGE SCALE GENOMIC DNA]</scope>
    <source>
        <strain evidence="3 4">LPB0138</strain>
    </source>
</reference>
<dbReference type="InterPro" id="IPR046357">
    <property type="entry name" value="PPIase_dom_sf"/>
</dbReference>
<organism evidence="3 4">
    <name type="scientific">Urechidicola croceus</name>
    <dbReference type="NCBI Taxonomy" id="1850246"/>
    <lineage>
        <taxon>Bacteria</taxon>
        <taxon>Pseudomonadati</taxon>
        <taxon>Bacteroidota</taxon>
        <taxon>Flavobacteriia</taxon>
        <taxon>Flavobacteriales</taxon>
        <taxon>Flavobacteriaceae</taxon>
        <taxon>Urechidicola</taxon>
    </lineage>
</organism>
<protein>
    <recommendedName>
        <fullName evidence="2">PpiC domain-containing protein</fullName>
    </recommendedName>
</protein>
<dbReference type="RefSeq" id="WP_070235672.1">
    <property type="nucleotide sequence ID" value="NZ_CP017478.1"/>
</dbReference>
<accession>A0A1D8P4R8</accession>
<dbReference type="KEGG" id="lul:LPB138_02175"/>
<proteinExistence type="predicted"/>
<keyword evidence="1" id="KW-0697">Rotamase</keyword>
<dbReference type="Gene3D" id="3.10.50.40">
    <property type="match status" value="2"/>
</dbReference>
<feature type="domain" description="PpiC" evidence="2">
    <location>
        <begin position="228"/>
        <end position="324"/>
    </location>
</feature>
<dbReference type="PANTHER" id="PTHR47245">
    <property type="entry name" value="PEPTIDYLPROLYL ISOMERASE"/>
    <property type="match status" value="1"/>
</dbReference>
<evidence type="ECO:0000313" key="4">
    <source>
        <dbReference type="Proteomes" id="UP000176050"/>
    </source>
</evidence>
<dbReference type="AlphaFoldDB" id="A0A1D8P4R8"/>
<dbReference type="Pfam" id="PF00639">
    <property type="entry name" value="Rotamase"/>
    <property type="match status" value="1"/>
</dbReference>
<dbReference type="EMBL" id="CP017478">
    <property type="protein sequence ID" value="AOW19556.1"/>
    <property type="molecule type" value="Genomic_DNA"/>
</dbReference>
<dbReference type="PANTHER" id="PTHR47245:SF2">
    <property type="entry name" value="PEPTIDYL-PROLYL CIS-TRANS ISOMERASE HP_0175-RELATED"/>
    <property type="match status" value="1"/>
</dbReference>